<reference evidence="8 9" key="1">
    <citation type="submission" date="2019-03" db="EMBL/GenBank/DDBJ databases">
        <title>Metabolic potential of uncultured bacteria and archaea associated with petroleum seepage in deep-sea sediments.</title>
        <authorList>
            <person name="Dong X."/>
            <person name="Hubert C."/>
        </authorList>
    </citation>
    <scope>NUCLEOTIDE SEQUENCE [LARGE SCALE GENOMIC DNA]</scope>
    <source>
        <strain evidence="8">E29_bin78</strain>
    </source>
</reference>
<dbReference type="Pfam" id="PF00072">
    <property type="entry name" value="Response_reg"/>
    <property type="match status" value="1"/>
</dbReference>
<keyword evidence="1 6" id="KW-0597">Phosphoprotein</keyword>
<evidence type="ECO:0000256" key="6">
    <source>
        <dbReference type="PROSITE-ProRule" id="PRU00169"/>
    </source>
</evidence>
<evidence type="ECO:0000256" key="2">
    <source>
        <dbReference type="ARBA" id="ARBA00023012"/>
    </source>
</evidence>
<dbReference type="AlphaFoldDB" id="A0A523UWY8"/>
<dbReference type="GO" id="GO:0003677">
    <property type="term" value="F:DNA binding"/>
    <property type="evidence" value="ECO:0007669"/>
    <property type="project" value="UniProtKB-KW"/>
</dbReference>
<protein>
    <submittedName>
        <fullName evidence="8">Response regulator</fullName>
    </submittedName>
</protein>
<sequence length="130" mass="14902">MKAEKKILLVDDDPDFVEGARMVLEKSDFEVVTASSGKECLKRIKEERPDLILLDIMMPQKSGFEVCKELKSNIEYNKIPVVMLTALKSRLSRTSYSIAEGLELEAEDYLEKPIEPKVLVSRLREILEKE</sequence>
<accession>A0A523UWY8</accession>
<comment type="caution">
    <text evidence="8">The sequence shown here is derived from an EMBL/GenBank/DDBJ whole genome shotgun (WGS) entry which is preliminary data.</text>
</comment>
<feature type="domain" description="Response regulatory" evidence="7">
    <location>
        <begin position="6"/>
        <end position="127"/>
    </location>
</feature>
<organism evidence="8 9">
    <name type="scientific">Aerophobetes bacterium</name>
    <dbReference type="NCBI Taxonomy" id="2030807"/>
    <lineage>
        <taxon>Bacteria</taxon>
        <taxon>Candidatus Aerophobota</taxon>
    </lineage>
</organism>
<dbReference type="PROSITE" id="PS50110">
    <property type="entry name" value="RESPONSE_REGULATORY"/>
    <property type="match status" value="1"/>
</dbReference>
<evidence type="ECO:0000256" key="1">
    <source>
        <dbReference type="ARBA" id="ARBA00022553"/>
    </source>
</evidence>
<dbReference type="InterPro" id="IPR050595">
    <property type="entry name" value="Bact_response_regulator"/>
</dbReference>
<evidence type="ECO:0000256" key="3">
    <source>
        <dbReference type="ARBA" id="ARBA00023015"/>
    </source>
</evidence>
<evidence type="ECO:0000256" key="4">
    <source>
        <dbReference type="ARBA" id="ARBA00023125"/>
    </source>
</evidence>
<dbReference type="EMBL" id="SOJK01000110">
    <property type="protein sequence ID" value="TET46899.1"/>
    <property type="molecule type" value="Genomic_DNA"/>
</dbReference>
<dbReference type="SUPFAM" id="SSF52172">
    <property type="entry name" value="CheY-like"/>
    <property type="match status" value="1"/>
</dbReference>
<dbReference type="InterPro" id="IPR011006">
    <property type="entry name" value="CheY-like_superfamily"/>
</dbReference>
<dbReference type="PANTHER" id="PTHR44591:SF3">
    <property type="entry name" value="RESPONSE REGULATORY DOMAIN-CONTAINING PROTEIN"/>
    <property type="match status" value="1"/>
</dbReference>
<dbReference type="PANTHER" id="PTHR44591">
    <property type="entry name" value="STRESS RESPONSE REGULATOR PROTEIN 1"/>
    <property type="match status" value="1"/>
</dbReference>
<evidence type="ECO:0000259" key="7">
    <source>
        <dbReference type="PROSITE" id="PS50110"/>
    </source>
</evidence>
<dbReference type="Gene3D" id="3.40.50.2300">
    <property type="match status" value="1"/>
</dbReference>
<dbReference type="Proteomes" id="UP000320679">
    <property type="component" value="Unassembled WGS sequence"/>
</dbReference>
<keyword evidence="3" id="KW-0805">Transcription regulation</keyword>
<evidence type="ECO:0000256" key="5">
    <source>
        <dbReference type="ARBA" id="ARBA00023163"/>
    </source>
</evidence>
<name>A0A523UWY8_UNCAE</name>
<keyword evidence="5" id="KW-0804">Transcription</keyword>
<proteinExistence type="predicted"/>
<keyword evidence="2" id="KW-0902">Two-component regulatory system</keyword>
<feature type="modified residue" description="4-aspartylphosphate" evidence="6">
    <location>
        <position position="55"/>
    </location>
</feature>
<evidence type="ECO:0000313" key="8">
    <source>
        <dbReference type="EMBL" id="TET46899.1"/>
    </source>
</evidence>
<dbReference type="FunFam" id="3.40.50.2300:FF:000001">
    <property type="entry name" value="DNA-binding response regulator PhoB"/>
    <property type="match status" value="1"/>
</dbReference>
<dbReference type="InterPro" id="IPR001789">
    <property type="entry name" value="Sig_transdc_resp-reg_receiver"/>
</dbReference>
<gene>
    <name evidence="8" type="ORF">E3J59_02570</name>
</gene>
<dbReference type="SMART" id="SM00448">
    <property type="entry name" value="REC"/>
    <property type="match status" value="1"/>
</dbReference>
<dbReference type="GO" id="GO:0000160">
    <property type="term" value="P:phosphorelay signal transduction system"/>
    <property type="evidence" value="ECO:0007669"/>
    <property type="project" value="UniProtKB-KW"/>
</dbReference>
<evidence type="ECO:0000313" key="9">
    <source>
        <dbReference type="Proteomes" id="UP000320679"/>
    </source>
</evidence>
<keyword evidence="4" id="KW-0238">DNA-binding</keyword>